<name>A0A9W8AQK8_9FUNG</name>
<comment type="caution">
    <text evidence="2">The sequence shown here is derived from an EMBL/GenBank/DDBJ whole genome shotgun (WGS) entry which is preliminary data.</text>
</comment>
<accession>A0A9W8AQK8</accession>
<protein>
    <submittedName>
        <fullName evidence="2">Uncharacterized protein</fullName>
    </submittedName>
</protein>
<dbReference type="Proteomes" id="UP001151582">
    <property type="component" value="Unassembled WGS sequence"/>
</dbReference>
<feature type="compositionally biased region" description="Polar residues" evidence="1">
    <location>
        <begin position="39"/>
        <end position="56"/>
    </location>
</feature>
<organism evidence="2 3">
    <name type="scientific">Dimargaris verticillata</name>
    <dbReference type="NCBI Taxonomy" id="2761393"/>
    <lineage>
        <taxon>Eukaryota</taxon>
        <taxon>Fungi</taxon>
        <taxon>Fungi incertae sedis</taxon>
        <taxon>Zoopagomycota</taxon>
        <taxon>Kickxellomycotina</taxon>
        <taxon>Dimargaritomycetes</taxon>
        <taxon>Dimargaritales</taxon>
        <taxon>Dimargaritaceae</taxon>
        <taxon>Dimargaris</taxon>
    </lineage>
</organism>
<dbReference type="EMBL" id="JANBQB010002464">
    <property type="protein sequence ID" value="KAJ1966918.1"/>
    <property type="molecule type" value="Genomic_DNA"/>
</dbReference>
<proteinExistence type="predicted"/>
<keyword evidence="3" id="KW-1185">Reference proteome</keyword>
<evidence type="ECO:0000256" key="1">
    <source>
        <dbReference type="SAM" id="MobiDB-lite"/>
    </source>
</evidence>
<sequence length="132" mass="14502">MKRRVSFDLRHNEVSYLPSQQVLDNLVRAKEYLERSHSSTDPAASTTPPECKSISSDPGLDSKPPGHEPTLACLPETPTATNTSHHRAVPPVPSKAKLKSKAAKSASRRERTCQYWVRQAGLTLNTAITSII</sequence>
<gene>
    <name evidence="2" type="ORF">H4R34_006452</name>
</gene>
<evidence type="ECO:0000313" key="2">
    <source>
        <dbReference type="EMBL" id="KAJ1966918.1"/>
    </source>
</evidence>
<dbReference type="AlphaFoldDB" id="A0A9W8AQK8"/>
<reference evidence="2" key="1">
    <citation type="submission" date="2022-07" db="EMBL/GenBank/DDBJ databases">
        <title>Phylogenomic reconstructions and comparative analyses of Kickxellomycotina fungi.</title>
        <authorList>
            <person name="Reynolds N.K."/>
            <person name="Stajich J.E."/>
            <person name="Barry K."/>
            <person name="Grigoriev I.V."/>
            <person name="Crous P."/>
            <person name="Smith M.E."/>
        </authorList>
    </citation>
    <scope>NUCLEOTIDE SEQUENCE</scope>
    <source>
        <strain evidence="2">RSA 567</strain>
    </source>
</reference>
<feature type="non-terminal residue" evidence="2">
    <location>
        <position position="132"/>
    </location>
</feature>
<feature type="region of interest" description="Disordered" evidence="1">
    <location>
        <begin position="33"/>
        <end position="110"/>
    </location>
</feature>
<evidence type="ECO:0000313" key="3">
    <source>
        <dbReference type="Proteomes" id="UP001151582"/>
    </source>
</evidence>
<dbReference type="OrthoDB" id="5599200at2759"/>